<feature type="domain" description="Fatty acid desaturase" evidence="2">
    <location>
        <begin position="69"/>
        <end position="343"/>
    </location>
</feature>
<dbReference type="RefSeq" id="WP_104230298.1">
    <property type="nucleotide sequence ID" value="NZ_PSNW01000005.1"/>
</dbReference>
<gene>
    <name evidence="3" type="ORF">C3942_10240</name>
</gene>
<dbReference type="GO" id="GO:0006629">
    <property type="term" value="P:lipid metabolic process"/>
    <property type="evidence" value="ECO:0007669"/>
    <property type="project" value="InterPro"/>
</dbReference>
<evidence type="ECO:0000313" key="4">
    <source>
        <dbReference type="Proteomes" id="UP000238220"/>
    </source>
</evidence>
<sequence>MSTPTASAAMTDAQKSAHIRQVVLEAGQALRRRHPWLRHQDAIGASVMALSVAGMIASGWLYAIGQIPWWVCIPASALFASFIHELEHDLIHTMYFRHSPRAWNLMMALCWITRPSTVSPWTRKRLHLHHHKFSGTDTDLEEFGITNGERWGLKRLLMVGDHMLAIYLRPAAMHRVSRNYIRAQQPRNQEEFRALVRENLLSYMPLGLLHYALWHGFLAVQAVMLAASLAGHPLPLPVWAQNLLALWTTVVVVWLAPNVLRVFCLHFISSNMHYFGDVEPGNVMQQTQVLNPWWLWPLQLFCFNFGSTHAIHHFAVKEPFYVRQATARTAHAVMREMGVRFNDTGTFARANRWAMKAGAKAAPAGAATTA</sequence>
<keyword evidence="1" id="KW-0472">Membrane</keyword>
<evidence type="ECO:0000313" key="3">
    <source>
        <dbReference type="EMBL" id="PPE73783.1"/>
    </source>
</evidence>
<dbReference type="Proteomes" id="UP000238220">
    <property type="component" value="Unassembled WGS sequence"/>
</dbReference>
<dbReference type="Pfam" id="PF00487">
    <property type="entry name" value="FA_desaturase"/>
    <property type="match status" value="1"/>
</dbReference>
<evidence type="ECO:0000259" key="2">
    <source>
        <dbReference type="Pfam" id="PF00487"/>
    </source>
</evidence>
<keyword evidence="1" id="KW-0812">Transmembrane</keyword>
<proteinExistence type="predicted"/>
<dbReference type="AlphaFoldDB" id="A0A2S5TFM0"/>
<feature type="transmembrane region" description="Helical" evidence="1">
    <location>
        <begin position="211"/>
        <end position="231"/>
    </location>
</feature>
<dbReference type="EMBL" id="PSNW01000005">
    <property type="protein sequence ID" value="PPE73783.1"/>
    <property type="molecule type" value="Genomic_DNA"/>
</dbReference>
<feature type="transmembrane region" description="Helical" evidence="1">
    <location>
        <begin position="243"/>
        <end position="264"/>
    </location>
</feature>
<organism evidence="3 4">
    <name type="scientific">Solimonas fluminis</name>
    <dbReference type="NCBI Taxonomy" id="2086571"/>
    <lineage>
        <taxon>Bacteria</taxon>
        <taxon>Pseudomonadati</taxon>
        <taxon>Pseudomonadota</taxon>
        <taxon>Gammaproteobacteria</taxon>
        <taxon>Nevskiales</taxon>
        <taxon>Nevskiaceae</taxon>
        <taxon>Solimonas</taxon>
    </lineage>
</organism>
<dbReference type="OrthoDB" id="696651at2"/>
<feature type="transmembrane region" description="Helical" evidence="1">
    <location>
        <begin position="42"/>
        <end position="61"/>
    </location>
</feature>
<keyword evidence="4" id="KW-1185">Reference proteome</keyword>
<evidence type="ECO:0000256" key="1">
    <source>
        <dbReference type="SAM" id="Phobius"/>
    </source>
</evidence>
<protein>
    <submittedName>
        <fullName evidence="3">Fatty acid desaturase</fullName>
    </submittedName>
</protein>
<dbReference type="InterPro" id="IPR005804">
    <property type="entry name" value="FA_desaturase_dom"/>
</dbReference>
<accession>A0A2S5TFM0</accession>
<reference evidence="3 4" key="1">
    <citation type="submission" date="2018-02" db="EMBL/GenBank/DDBJ databases">
        <title>Genome sequencing of Solimonas sp. HR-BB.</title>
        <authorList>
            <person name="Lee Y."/>
            <person name="Jeon C.O."/>
        </authorList>
    </citation>
    <scope>NUCLEOTIDE SEQUENCE [LARGE SCALE GENOMIC DNA]</scope>
    <source>
        <strain evidence="3 4">HR-BB</strain>
    </source>
</reference>
<name>A0A2S5TFM0_9GAMM</name>
<comment type="caution">
    <text evidence="3">The sequence shown here is derived from an EMBL/GenBank/DDBJ whole genome shotgun (WGS) entry which is preliminary data.</text>
</comment>
<keyword evidence="1" id="KW-1133">Transmembrane helix</keyword>